<dbReference type="GO" id="GO:0006886">
    <property type="term" value="P:intracellular protein transport"/>
    <property type="evidence" value="ECO:0007669"/>
    <property type="project" value="InterPro"/>
</dbReference>
<dbReference type="EMBL" id="GDID01000350">
    <property type="protein sequence ID" value="JAP96256.1"/>
    <property type="molecule type" value="Transcribed_RNA"/>
</dbReference>
<dbReference type="GO" id="GO:0030131">
    <property type="term" value="C:clathrin adaptor complex"/>
    <property type="evidence" value="ECO:0007669"/>
    <property type="project" value="InterPro"/>
</dbReference>
<evidence type="ECO:0000256" key="2">
    <source>
        <dbReference type="ARBA" id="ARBA00022448"/>
    </source>
</evidence>
<keyword evidence="3" id="KW-0653">Protein transport</keyword>
<comment type="subcellular location">
    <subcellularLocation>
        <location evidence="1">Endomembrane system</location>
    </subcellularLocation>
</comment>
<dbReference type="PIRSF" id="PIRSF005992">
    <property type="entry name" value="Clathrin_mu"/>
    <property type="match status" value="1"/>
</dbReference>
<evidence type="ECO:0000259" key="5">
    <source>
        <dbReference type="PROSITE" id="PS51072"/>
    </source>
</evidence>
<dbReference type="InterPro" id="IPR036168">
    <property type="entry name" value="AP2_Mu_C_sf"/>
</dbReference>
<evidence type="ECO:0000256" key="1">
    <source>
        <dbReference type="ARBA" id="ARBA00004308"/>
    </source>
</evidence>
<dbReference type="InterPro" id="IPR001392">
    <property type="entry name" value="Clathrin_mu"/>
</dbReference>
<dbReference type="PROSITE" id="PS51072">
    <property type="entry name" value="MHD"/>
    <property type="match status" value="1"/>
</dbReference>
<gene>
    <name evidence="6" type="ORF">TPC1_10464</name>
</gene>
<dbReference type="Gene3D" id="3.30.450.60">
    <property type="match status" value="1"/>
</dbReference>
<dbReference type="InterPro" id="IPR050431">
    <property type="entry name" value="Adaptor_comp_med_subunit"/>
</dbReference>
<protein>
    <submittedName>
        <fullName evidence="6">Adaptor complexes medium subunit family protein</fullName>
    </submittedName>
</protein>
<dbReference type="AlphaFoldDB" id="A0A146KLJ8"/>
<dbReference type="GO" id="GO:0016192">
    <property type="term" value="P:vesicle-mediated transport"/>
    <property type="evidence" value="ECO:0007669"/>
    <property type="project" value="InterPro"/>
</dbReference>
<dbReference type="PANTHER" id="PTHR10529">
    <property type="entry name" value="AP COMPLEX SUBUNIT MU"/>
    <property type="match status" value="1"/>
</dbReference>
<evidence type="ECO:0000256" key="3">
    <source>
        <dbReference type="ARBA" id="ARBA00022927"/>
    </source>
</evidence>
<dbReference type="InterPro" id="IPR011012">
    <property type="entry name" value="Longin-like_dom_sf"/>
</dbReference>
<feature type="non-terminal residue" evidence="6">
    <location>
        <position position="1"/>
    </location>
</feature>
<dbReference type="SUPFAM" id="SSF64356">
    <property type="entry name" value="SNARE-like"/>
    <property type="match status" value="1"/>
</dbReference>
<evidence type="ECO:0000313" key="6">
    <source>
        <dbReference type="EMBL" id="JAP96256.1"/>
    </source>
</evidence>
<dbReference type="Pfam" id="PF00928">
    <property type="entry name" value="Adap_comp_sub"/>
    <property type="match status" value="1"/>
</dbReference>
<evidence type="ECO:0000256" key="4">
    <source>
        <dbReference type="ARBA" id="ARBA00023136"/>
    </source>
</evidence>
<dbReference type="SUPFAM" id="SSF49447">
    <property type="entry name" value="Second domain of Mu2 adaptin subunit (ap50) of ap2 adaptor"/>
    <property type="match status" value="1"/>
</dbReference>
<dbReference type="PRINTS" id="PR00314">
    <property type="entry name" value="CLATHRINADPT"/>
</dbReference>
<accession>A0A146KLJ8</accession>
<dbReference type="GO" id="GO:0012505">
    <property type="term" value="C:endomembrane system"/>
    <property type="evidence" value="ECO:0007669"/>
    <property type="project" value="UniProtKB-SubCell"/>
</dbReference>
<reference evidence="6" key="1">
    <citation type="submission" date="2015-07" db="EMBL/GenBank/DDBJ databases">
        <title>Adaptation to a free-living lifestyle via gene acquisitions in the diplomonad Trepomonas sp. PC1.</title>
        <authorList>
            <person name="Xu F."/>
            <person name="Jerlstrom-Hultqvist J."/>
            <person name="Kolisko M."/>
            <person name="Simpson A.G.B."/>
            <person name="Roger A.J."/>
            <person name="Svard S.G."/>
            <person name="Andersson J.O."/>
        </authorList>
    </citation>
    <scope>NUCLEOTIDE SEQUENCE</scope>
    <source>
        <strain evidence="6">PC1</strain>
    </source>
</reference>
<sequence length="441" mass="49676">MYQVPISIRSVTFLDSEGEILIQRNFLSFLTKTELQLMQSHVLSADISQPVLKIGNSVFVYHKEDNVHIFAGVTAQGDAMAASYFLHKCVLVLHSFLVQGSIFRDTLETKDIMREAIMVQEILDEMVDNGDIVTTDPEVLKLFVQSGQPTLKKMQDDQVTIQATKQSNHRRQGIRYEKNQIYVDCVEKVNCMMSSVGTLLHADVQGSVEVNCQLSGMPDCTLALNDRLSGQTGNRQSSQIEGRQQSIVLDDASFHHCVKLSNFQQTRQITFIPPDGKFTLMNFRVSNEVKTPFQLRPIFTAYGRNRAQVILNLKSNYSPKISAEKVTVMIPAPSNLSEAKIDAKVGKARITKQGDFIEWRVGQISGGQTAELKLEINTSMTSNQLDIREWKKPPITMQFEIEMFTSSGIEIQNLHIVSQEGYQALKWLKCVTTAGNYAIKW</sequence>
<dbReference type="Gene3D" id="2.60.40.1170">
    <property type="entry name" value="Mu homology domain, subdomain B"/>
    <property type="match status" value="2"/>
</dbReference>
<proteinExistence type="predicted"/>
<name>A0A146KLJ8_9EUKA</name>
<dbReference type="InterPro" id="IPR028565">
    <property type="entry name" value="MHD"/>
</dbReference>
<keyword evidence="4" id="KW-0472">Membrane</keyword>
<organism evidence="6">
    <name type="scientific">Trepomonas sp. PC1</name>
    <dbReference type="NCBI Taxonomy" id="1076344"/>
    <lineage>
        <taxon>Eukaryota</taxon>
        <taxon>Metamonada</taxon>
        <taxon>Diplomonadida</taxon>
        <taxon>Hexamitidae</taxon>
        <taxon>Hexamitinae</taxon>
        <taxon>Trepomonas</taxon>
    </lineage>
</organism>
<feature type="domain" description="MHD" evidence="5">
    <location>
        <begin position="178"/>
        <end position="440"/>
    </location>
</feature>
<keyword evidence="2" id="KW-0813">Transport</keyword>